<gene>
    <name evidence="2" type="primary">orf251</name>
</gene>
<evidence type="ECO:0000256" key="1">
    <source>
        <dbReference type="SAM" id="Phobius"/>
    </source>
</evidence>
<organism evidence="2">
    <name type="scientific">Fomitopsis palustris</name>
    <dbReference type="NCBI Taxonomy" id="2870670"/>
    <lineage>
        <taxon>Eukaryota</taxon>
        <taxon>Fungi</taxon>
        <taxon>Dikarya</taxon>
        <taxon>Basidiomycota</taxon>
        <taxon>Agaricomycotina</taxon>
        <taxon>Agaricomycetes</taxon>
        <taxon>Polyporales</taxon>
        <taxon>Fomitopsis</taxon>
    </lineage>
</organism>
<proteinExistence type="predicted"/>
<geneLocation type="mitochondrion" evidence="2"/>
<dbReference type="RefSeq" id="YP_009355789.1">
    <property type="nucleotide sequence ID" value="NC_034349.1"/>
</dbReference>
<keyword evidence="2" id="KW-0496">Mitochondrion</keyword>
<keyword evidence="1" id="KW-0472">Membrane</keyword>
<dbReference type="EMBL" id="AP017926">
    <property type="protein sequence ID" value="BAX08584.1"/>
    <property type="molecule type" value="Genomic_DNA"/>
</dbReference>
<protein>
    <submittedName>
        <fullName evidence="2">Uncharacterized protein</fullName>
    </submittedName>
</protein>
<dbReference type="AlphaFoldDB" id="A0A1V1FLT5"/>
<keyword evidence="1" id="KW-0812">Transmembrane</keyword>
<sequence length="251" mass="28838">MKTNNKTIFQRFKSSIKSGWEMPILPDHIIELDKNIYIRMLKIIGPLTIFISISGISLKLNNIIFYINFMISLLYICYKYIIAFYAVKQWFHYLRTGKFIVRKSPLDMFSTMIRGSLYGLKSVGKVSIGTGMTYALCHELDDILEKDGKAPYFLPKIRSTIQQVGLENSINAFLTSIGITDMAKPESVTSFHEKFRALNDNDKREFETNTGISYNDGLKMLDYIEKNSSNEVSNTVKDLIDKEDPFGTKKK</sequence>
<accession>A0A1V1FLT5</accession>
<dbReference type="GeneID" id="32232936"/>
<feature type="transmembrane region" description="Helical" evidence="1">
    <location>
        <begin position="63"/>
        <end position="87"/>
    </location>
</feature>
<feature type="transmembrane region" description="Helical" evidence="1">
    <location>
        <begin position="36"/>
        <end position="57"/>
    </location>
</feature>
<reference evidence="2" key="1">
    <citation type="submission" date="2016-12" db="EMBL/GenBank/DDBJ databases">
        <title>Complete mitochondrial genome of the wood-decaying fungus Fomitopsis palustris.</title>
        <authorList>
            <person name="Tanaka Y."/>
            <person name="Suzuki T."/>
            <person name="Iigo M."/>
            <person name="Kurokura T."/>
            <person name="Toyama F."/>
            <person name="Dohra H."/>
            <person name="Konno N."/>
        </authorList>
    </citation>
    <scope>NUCLEOTIDE SEQUENCE</scope>
    <source>
        <strain evidence="2">FFPRI 0507</strain>
    </source>
</reference>
<evidence type="ECO:0000313" key="2">
    <source>
        <dbReference type="EMBL" id="BAX08584.1"/>
    </source>
</evidence>
<keyword evidence="1" id="KW-1133">Transmembrane helix</keyword>
<name>A0A1V1FLT5_9APHY</name>